<keyword evidence="2" id="KW-1185">Reference proteome</keyword>
<sequence length="186" mass="21123">MTIVFESRGAGANGLNQLLFFKDMSHNPWCDGVGCYLIRQRAISSLPSYHFNSLTTCGCHLVVLPLMARPPGASYQQYNVRHDTTRISLNYLRALITSPWPARFQRHDGSSRPRATADRKDRLTVRLAATAPDSSLSTTRLAICTRVSTMTIHRWLIEQNLRSHRPLRSLSFIPVNCRTRLQWSLA</sequence>
<gene>
    <name evidence="1" type="primary">X975_07143</name>
    <name evidence="1" type="ORF">TNCV_3296141</name>
</gene>
<dbReference type="AlphaFoldDB" id="A0A8X6T1J9"/>
<name>A0A8X6T1J9_TRICX</name>
<protein>
    <submittedName>
        <fullName evidence="1">HTH_Tnp_Tc3_2 domain-containing protein</fullName>
    </submittedName>
</protein>
<reference evidence="1" key="1">
    <citation type="submission" date="2020-08" db="EMBL/GenBank/DDBJ databases">
        <title>Multicomponent nature underlies the extraordinary mechanical properties of spider dragline silk.</title>
        <authorList>
            <person name="Kono N."/>
            <person name="Nakamura H."/>
            <person name="Mori M."/>
            <person name="Yoshida Y."/>
            <person name="Ohtoshi R."/>
            <person name="Malay A.D."/>
            <person name="Moran D.A.P."/>
            <person name="Tomita M."/>
            <person name="Numata K."/>
            <person name="Arakawa K."/>
        </authorList>
    </citation>
    <scope>NUCLEOTIDE SEQUENCE</scope>
</reference>
<evidence type="ECO:0000313" key="2">
    <source>
        <dbReference type="Proteomes" id="UP000887159"/>
    </source>
</evidence>
<evidence type="ECO:0000313" key="1">
    <source>
        <dbReference type="EMBL" id="GFY21970.1"/>
    </source>
</evidence>
<proteinExistence type="predicted"/>
<dbReference type="EMBL" id="BMAU01021359">
    <property type="protein sequence ID" value="GFY21970.1"/>
    <property type="molecule type" value="Genomic_DNA"/>
</dbReference>
<dbReference type="Proteomes" id="UP000887159">
    <property type="component" value="Unassembled WGS sequence"/>
</dbReference>
<organism evidence="1 2">
    <name type="scientific">Trichonephila clavipes</name>
    <name type="common">Golden silk orbweaver</name>
    <name type="synonym">Nephila clavipes</name>
    <dbReference type="NCBI Taxonomy" id="2585209"/>
    <lineage>
        <taxon>Eukaryota</taxon>
        <taxon>Metazoa</taxon>
        <taxon>Ecdysozoa</taxon>
        <taxon>Arthropoda</taxon>
        <taxon>Chelicerata</taxon>
        <taxon>Arachnida</taxon>
        <taxon>Araneae</taxon>
        <taxon>Araneomorphae</taxon>
        <taxon>Entelegynae</taxon>
        <taxon>Araneoidea</taxon>
        <taxon>Nephilidae</taxon>
        <taxon>Trichonephila</taxon>
    </lineage>
</organism>
<accession>A0A8X6T1J9</accession>
<comment type="caution">
    <text evidence="1">The sequence shown here is derived from an EMBL/GenBank/DDBJ whole genome shotgun (WGS) entry which is preliminary data.</text>
</comment>